<feature type="transmembrane region" description="Helical" evidence="2">
    <location>
        <begin position="12"/>
        <end position="34"/>
    </location>
</feature>
<keyword evidence="2" id="KW-0472">Membrane</keyword>
<dbReference type="AlphaFoldDB" id="A0A1G8J462"/>
<dbReference type="Pfam" id="PF03703">
    <property type="entry name" value="bPH_2"/>
    <property type="match status" value="1"/>
</dbReference>
<reference evidence="5" key="1">
    <citation type="submission" date="2016-10" db="EMBL/GenBank/DDBJ databases">
        <authorList>
            <person name="Varghese N."/>
            <person name="Submissions S."/>
        </authorList>
    </citation>
    <scope>NUCLEOTIDE SEQUENCE [LARGE SCALE GENOMIC DNA]</scope>
    <source>
        <strain evidence="5">CGMCC 1.10783</strain>
    </source>
</reference>
<feature type="compositionally biased region" description="Basic and acidic residues" evidence="1">
    <location>
        <begin position="172"/>
        <end position="181"/>
    </location>
</feature>
<dbReference type="PANTHER" id="PTHR37938:SF1">
    <property type="entry name" value="BLL0215 PROTEIN"/>
    <property type="match status" value="1"/>
</dbReference>
<evidence type="ECO:0000259" key="3">
    <source>
        <dbReference type="Pfam" id="PF03703"/>
    </source>
</evidence>
<keyword evidence="5" id="KW-1185">Reference proteome</keyword>
<proteinExistence type="predicted"/>
<dbReference type="PROSITE" id="PS51257">
    <property type="entry name" value="PROKAR_LIPOPROTEIN"/>
    <property type="match status" value="1"/>
</dbReference>
<keyword evidence="2" id="KW-0812">Transmembrane</keyword>
<organism evidence="4 5">
    <name type="scientific">Arthrobacter cupressi</name>
    <dbReference type="NCBI Taxonomy" id="1045773"/>
    <lineage>
        <taxon>Bacteria</taxon>
        <taxon>Bacillati</taxon>
        <taxon>Actinomycetota</taxon>
        <taxon>Actinomycetes</taxon>
        <taxon>Micrococcales</taxon>
        <taxon>Micrococcaceae</taxon>
        <taxon>Arthrobacter</taxon>
    </lineage>
</organism>
<evidence type="ECO:0000313" key="5">
    <source>
        <dbReference type="Proteomes" id="UP000182130"/>
    </source>
</evidence>
<evidence type="ECO:0000256" key="2">
    <source>
        <dbReference type="SAM" id="Phobius"/>
    </source>
</evidence>
<dbReference type="STRING" id="1045773.SAMN05216555_101448"/>
<evidence type="ECO:0000256" key="1">
    <source>
        <dbReference type="SAM" id="MobiDB-lite"/>
    </source>
</evidence>
<evidence type="ECO:0000313" key="4">
    <source>
        <dbReference type="EMBL" id="SDI25757.1"/>
    </source>
</evidence>
<gene>
    <name evidence="4" type="ORF">SAMN05216555_101448</name>
</gene>
<feature type="domain" description="YdbS-like PH" evidence="3">
    <location>
        <begin position="77"/>
        <end position="151"/>
    </location>
</feature>
<dbReference type="InterPro" id="IPR005182">
    <property type="entry name" value="YdbS-like_PH"/>
</dbReference>
<keyword evidence="2" id="KW-1133">Transmembrane helix</keyword>
<protein>
    <submittedName>
        <fullName evidence="4">PH domain-containing protein</fullName>
    </submittedName>
</protein>
<feature type="transmembrane region" description="Helical" evidence="2">
    <location>
        <begin position="50"/>
        <end position="71"/>
    </location>
</feature>
<dbReference type="PANTHER" id="PTHR37938">
    <property type="entry name" value="BLL0215 PROTEIN"/>
    <property type="match status" value="1"/>
</dbReference>
<name>A0A1G8J462_9MICC</name>
<sequence>MIVVTRQQARRLFLPVAAFILTPAFAAFGCAWIVQGGPARVLPVMSGGEWTFWLLLACVFLALLVLLGYCLPKYLEWLAVQYILTSRRIIARFGMLRRHDWQLSLAAVRNVGLRQSLIQRTLRSGNISLDTGQPGGTLMPDVPEAARFRSFILEAIDGLPPAPANDSGNTWTRREGGQDGW</sequence>
<accession>A0A1G8J462</accession>
<dbReference type="Proteomes" id="UP000182130">
    <property type="component" value="Unassembled WGS sequence"/>
</dbReference>
<dbReference type="EMBL" id="FNEI01000001">
    <property type="protein sequence ID" value="SDI25757.1"/>
    <property type="molecule type" value="Genomic_DNA"/>
</dbReference>
<feature type="region of interest" description="Disordered" evidence="1">
    <location>
        <begin position="159"/>
        <end position="181"/>
    </location>
</feature>